<evidence type="ECO:0000313" key="2">
    <source>
        <dbReference type="EMBL" id="VDL61939.1"/>
    </source>
</evidence>
<proteinExistence type="predicted"/>
<dbReference type="Proteomes" id="UP000274504">
    <property type="component" value="Unassembled WGS sequence"/>
</dbReference>
<name>A0A0R3SVF6_HYMDI</name>
<feature type="compositionally biased region" description="Polar residues" evidence="1">
    <location>
        <begin position="291"/>
        <end position="308"/>
    </location>
</feature>
<gene>
    <name evidence="2" type="ORF">HDID_LOCUS9554</name>
</gene>
<sequence length="698" mass="76726">MVACIYAPNNPLGTCDSPTTRRRKEIEEILSAMPPSPTPTVENIKESADSSGHAHIYDNLPQDENRNGKNITTPSEEEIQPSVATKRVLTSIGQSVNERKAVSMLENMNPEPLNGTAEGDVKPPRPPPAKNDSPSKPSPRNLPPPPRPPAPKVTLQKSYTMTASHPDRSPDDDLISPVTSPTALQSAPVQMRSSYEASTTSLDRQKLYRSKAETRAAKRASLSRPITLHETTFTLKRKPNEDWNKSLDESVIRSKSNAPKIVYKQRDSITLPKFLLGSKRKSVPPPVTRPQLATTPTNQSDGASALRSISASEDRNYIAPVTCDVQQSAPVAYSVQTTSVGVQTIPQRPKPPISSLRRGTSPIKSPPVSPLAGGEIPVLYVGERIASEVKNPEEEKSSLFAFQQSHKVWSEGHEREDAEESASEKLVSRCLQEYMVACCRLRSVNLQGEFAAFHWQYGDLDDAGWFKKGVVAGYNELEVYNDPSMHIDFVKLPPIQKTVGSLIYPEKTIDSMLSTWIDIGQTQVATTPSRTDVVSEPVFHPAMAIIRLSDLLEEMLKSDEACSGMRSSVALAILLSIDQCTANLPQSLDDDKKFFLNLNPSDILLLSSVANCLVIFRITDSEGDWNIQRLLLEMCRNNADSLEVAMNACSEDLSMVAKTKLYLPKLLEAVAPPDWVIQTIARIALGKGENVSPSQDEN</sequence>
<dbReference type="STRING" id="6216.A0A0R3SVF6"/>
<feature type="region of interest" description="Disordered" evidence="1">
    <location>
        <begin position="108"/>
        <end position="224"/>
    </location>
</feature>
<dbReference type="AlphaFoldDB" id="A0A0R3SVF6"/>
<feature type="compositionally biased region" description="Polar residues" evidence="1">
    <location>
        <begin position="177"/>
        <end position="202"/>
    </location>
</feature>
<evidence type="ECO:0000313" key="3">
    <source>
        <dbReference type="Proteomes" id="UP000274504"/>
    </source>
</evidence>
<evidence type="ECO:0000313" key="4">
    <source>
        <dbReference type="WBParaSite" id="HDID_0000955601-mRNA-1"/>
    </source>
</evidence>
<feature type="compositionally biased region" description="Pro residues" evidence="1">
    <location>
        <begin position="136"/>
        <end position="151"/>
    </location>
</feature>
<dbReference type="EMBL" id="UYSG01011321">
    <property type="protein sequence ID" value="VDL61939.1"/>
    <property type="molecule type" value="Genomic_DNA"/>
</dbReference>
<feature type="compositionally biased region" description="Basic and acidic residues" evidence="1">
    <location>
        <begin position="203"/>
        <end position="216"/>
    </location>
</feature>
<accession>A0A0R3SVF6</accession>
<feature type="region of interest" description="Disordered" evidence="1">
    <location>
        <begin position="277"/>
        <end position="308"/>
    </location>
</feature>
<dbReference type="OrthoDB" id="6283481at2759"/>
<feature type="region of interest" description="Disordered" evidence="1">
    <location>
        <begin position="342"/>
        <end position="369"/>
    </location>
</feature>
<dbReference type="WBParaSite" id="HDID_0000955601-mRNA-1">
    <property type="protein sequence ID" value="HDID_0000955601-mRNA-1"/>
    <property type="gene ID" value="HDID_0000955601"/>
</dbReference>
<reference evidence="2 3" key="2">
    <citation type="submission" date="2018-11" db="EMBL/GenBank/DDBJ databases">
        <authorList>
            <consortium name="Pathogen Informatics"/>
        </authorList>
    </citation>
    <scope>NUCLEOTIDE SEQUENCE [LARGE SCALE GENOMIC DNA]</scope>
</reference>
<protein>
    <submittedName>
        <fullName evidence="4">Tudor domain-containing protein</fullName>
    </submittedName>
</protein>
<feature type="region of interest" description="Disordered" evidence="1">
    <location>
        <begin position="32"/>
        <end position="83"/>
    </location>
</feature>
<organism evidence="4">
    <name type="scientific">Hymenolepis diminuta</name>
    <name type="common">Rat tapeworm</name>
    <dbReference type="NCBI Taxonomy" id="6216"/>
    <lineage>
        <taxon>Eukaryota</taxon>
        <taxon>Metazoa</taxon>
        <taxon>Spiralia</taxon>
        <taxon>Lophotrochozoa</taxon>
        <taxon>Platyhelminthes</taxon>
        <taxon>Cestoda</taxon>
        <taxon>Eucestoda</taxon>
        <taxon>Cyclophyllidea</taxon>
        <taxon>Hymenolepididae</taxon>
        <taxon>Hymenolepis</taxon>
    </lineage>
</organism>
<reference evidence="4" key="1">
    <citation type="submission" date="2017-02" db="UniProtKB">
        <authorList>
            <consortium name="WormBaseParasite"/>
        </authorList>
    </citation>
    <scope>IDENTIFICATION</scope>
</reference>
<evidence type="ECO:0000256" key="1">
    <source>
        <dbReference type="SAM" id="MobiDB-lite"/>
    </source>
</evidence>